<dbReference type="SUPFAM" id="SSF143422">
    <property type="entry name" value="Transposase IS200-like"/>
    <property type="match status" value="1"/>
</dbReference>
<dbReference type="SMART" id="SM01321">
    <property type="entry name" value="Y1_Tnp"/>
    <property type="match status" value="1"/>
</dbReference>
<dbReference type="InterPro" id="IPR036515">
    <property type="entry name" value="Transposase_17_sf"/>
</dbReference>
<evidence type="ECO:0000259" key="1">
    <source>
        <dbReference type="SMART" id="SM01321"/>
    </source>
</evidence>
<comment type="caution">
    <text evidence="2">The sequence shown here is derived from an EMBL/GenBank/DDBJ whole genome shotgun (WGS) entry which is preliminary data.</text>
</comment>
<dbReference type="PANTHER" id="PTHR36966">
    <property type="entry name" value="REP-ASSOCIATED TYROSINE TRANSPOSASE"/>
    <property type="match status" value="1"/>
</dbReference>
<evidence type="ECO:0000313" key="2">
    <source>
        <dbReference type="EMBL" id="MBM7124094.1"/>
    </source>
</evidence>
<dbReference type="Gene3D" id="3.30.70.1290">
    <property type="entry name" value="Transposase IS200-like"/>
    <property type="match status" value="1"/>
</dbReference>
<feature type="domain" description="Transposase IS200-like" evidence="1">
    <location>
        <begin position="8"/>
        <end position="131"/>
    </location>
</feature>
<gene>
    <name evidence="2" type="ORF">ISP19_01770</name>
</gene>
<dbReference type="RefSeq" id="WP_204679037.1">
    <property type="nucleotide sequence ID" value="NZ_BSNR01000006.1"/>
</dbReference>
<dbReference type="PANTHER" id="PTHR36966:SF1">
    <property type="entry name" value="REP-ASSOCIATED TYROSINE TRANSPOSASE"/>
    <property type="match status" value="1"/>
</dbReference>
<dbReference type="InterPro" id="IPR052715">
    <property type="entry name" value="RAYT_transposase"/>
</dbReference>
<name>A0ABS2JYM0_9GAMM</name>
<keyword evidence="3" id="KW-1185">Reference proteome</keyword>
<organism evidence="2 3">
    <name type="scientific">Dyella flava</name>
    <dbReference type="NCBI Taxonomy" id="1920170"/>
    <lineage>
        <taxon>Bacteria</taxon>
        <taxon>Pseudomonadati</taxon>
        <taxon>Pseudomonadota</taxon>
        <taxon>Gammaproteobacteria</taxon>
        <taxon>Lysobacterales</taxon>
        <taxon>Rhodanobacteraceae</taxon>
        <taxon>Dyella</taxon>
    </lineage>
</organism>
<dbReference type="Proteomes" id="UP001430149">
    <property type="component" value="Unassembled WGS sequence"/>
</dbReference>
<proteinExistence type="predicted"/>
<protein>
    <submittedName>
        <fullName evidence="2">Transposase</fullName>
    </submittedName>
</protein>
<accession>A0ABS2JYM0</accession>
<dbReference type="NCBIfam" id="NF047646">
    <property type="entry name" value="REP_Tyr_transpos"/>
    <property type="match status" value="1"/>
</dbReference>
<sequence length="177" mass="21108">MRYRRAKTPGGTYFFTVNLADRSSALLTKRVDALRAAVRHIKKHHPFHILAWVVLPDHMHAIWTMPDHDADYSKRWRLIKHRFSSSIERQETIGQSRQRKHERGIWQRRFWEHQIRDEQDLQNHLDYVHINPVKHGHVARASDWPYSSIHRYIRQGHLSPDWACDPKSINPNGEPPP</sequence>
<dbReference type="Pfam" id="PF01797">
    <property type="entry name" value="Y1_Tnp"/>
    <property type="match status" value="1"/>
</dbReference>
<reference evidence="2" key="1">
    <citation type="submission" date="2020-10" db="EMBL/GenBank/DDBJ databases">
        <title>Phylogeny of dyella-like bacteria.</title>
        <authorList>
            <person name="Fu J."/>
        </authorList>
    </citation>
    <scope>NUCLEOTIDE SEQUENCE</scope>
    <source>
        <strain evidence="2">DHOC52</strain>
    </source>
</reference>
<evidence type="ECO:0000313" key="3">
    <source>
        <dbReference type="Proteomes" id="UP001430149"/>
    </source>
</evidence>
<dbReference type="InterPro" id="IPR002686">
    <property type="entry name" value="Transposase_17"/>
</dbReference>
<dbReference type="EMBL" id="JADIKE010000024">
    <property type="protein sequence ID" value="MBM7124094.1"/>
    <property type="molecule type" value="Genomic_DNA"/>
</dbReference>